<dbReference type="EMBL" id="PDOC01000011">
    <property type="protein sequence ID" value="PIL43841.1"/>
    <property type="molecule type" value="Genomic_DNA"/>
</dbReference>
<dbReference type="GO" id="GO:0005524">
    <property type="term" value="F:ATP binding"/>
    <property type="evidence" value="ECO:0007669"/>
    <property type="project" value="UniProtKB-KW"/>
</dbReference>
<feature type="domain" description="Signal transduction histidine kinase subgroup 3 dimerisation and phosphoacceptor" evidence="10">
    <location>
        <begin position="39"/>
        <end position="95"/>
    </location>
</feature>
<dbReference type="GO" id="GO:0000155">
    <property type="term" value="F:phosphorelay sensor kinase activity"/>
    <property type="evidence" value="ECO:0007669"/>
    <property type="project" value="InterPro"/>
</dbReference>
<dbReference type="RefSeq" id="WP_099790535.1">
    <property type="nucleotide sequence ID" value="NZ_JBHLYV010000019.1"/>
</dbReference>
<dbReference type="PANTHER" id="PTHR24421:SF10">
    <property type="entry name" value="NITRATE_NITRITE SENSOR PROTEIN NARQ"/>
    <property type="match status" value="1"/>
</dbReference>
<sequence length="235" mass="25600">MNAPAPHSTELPADGPADARSADLSELLGHVTTSWDDQRRLLARQLHDSLGSSMTALTMHLALLTQQLPADKALLERSAQMKQLLANIINTNREMQLSLWNDKLEFLGIQAAIAELVDEFRQQHRLVARISLPEHEVAYPRLQAVALLRCVEEGLRNIAAHAGASEVDVILDDDGDQAMLTVRDNGVGIGAAPPTPERHGLRTLRERALYLGGTFRVAPAQPGTTLTLILPRAGL</sequence>
<protein>
    <recommendedName>
        <fullName evidence="2">histidine kinase</fullName>
        <ecNumber evidence="2">2.7.13.3</ecNumber>
    </recommendedName>
</protein>
<evidence type="ECO:0000259" key="9">
    <source>
        <dbReference type="Pfam" id="PF02518"/>
    </source>
</evidence>
<dbReference type="InterPro" id="IPR050482">
    <property type="entry name" value="Sensor_HK_TwoCompSys"/>
</dbReference>
<comment type="catalytic activity">
    <reaction evidence="1">
        <text>ATP + protein L-histidine = ADP + protein N-phospho-L-histidine.</text>
        <dbReference type="EC" id="2.7.13.3"/>
    </reaction>
</comment>
<gene>
    <name evidence="11" type="ORF">CR105_17605</name>
</gene>
<evidence type="ECO:0000256" key="1">
    <source>
        <dbReference type="ARBA" id="ARBA00000085"/>
    </source>
</evidence>
<keyword evidence="3" id="KW-0597">Phosphoprotein</keyword>
<reference evidence="11 12" key="1">
    <citation type="submission" date="2017-10" db="EMBL/GenBank/DDBJ databases">
        <title>Massilia psychrophilum sp. nov., a novel purple-pigmented bacterium isolated from Tianshan glacier, Xinjiang Municipality, China.</title>
        <authorList>
            <person name="Wang H."/>
        </authorList>
    </citation>
    <scope>NUCLEOTIDE SEQUENCE [LARGE SCALE GENOMIC DNA]</scope>
    <source>
        <strain evidence="11 12">JCM 30074</strain>
    </source>
</reference>
<dbReference type="GO" id="GO:0016020">
    <property type="term" value="C:membrane"/>
    <property type="evidence" value="ECO:0007669"/>
    <property type="project" value="InterPro"/>
</dbReference>
<evidence type="ECO:0000259" key="10">
    <source>
        <dbReference type="Pfam" id="PF07730"/>
    </source>
</evidence>
<evidence type="ECO:0000313" key="12">
    <source>
        <dbReference type="Proteomes" id="UP000230390"/>
    </source>
</evidence>
<name>A0A2G8TCR3_9BURK</name>
<keyword evidence="4" id="KW-0808">Transferase</keyword>
<dbReference type="PANTHER" id="PTHR24421">
    <property type="entry name" value="NITRATE/NITRITE SENSOR PROTEIN NARX-RELATED"/>
    <property type="match status" value="1"/>
</dbReference>
<dbReference type="InterPro" id="IPR011712">
    <property type="entry name" value="Sig_transdc_His_kin_sub3_dim/P"/>
</dbReference>
<evidence type="ECO:0000313" key="11">
    <source>
        <dbReference type="EMBL" id="PIL43841.1"/>
    </source>
</evidence>
<evidence type="ECO:0000256" key="3">
    <source>
        <dbReference type="ARBA" id="ARBA00022553"/>
    </source>
</evidence>
<dbReference type="InterPro" id="IPR003594">
    <property type="entry name" value="HATPase_dom"/>
</dbReference>
<evidence type="ECO:0000256" key="8">
    <source>
        <dbReference type="ARBA" id="ARBA00023012"/>
    </source>
</evidence>
<dbReference type="OrthoDB" id="8700796at2"/>
<keyword evidence="7" id="KW-0067">ATP-binding</keyword>
<dbReference type="InterPro" id="IPR036890">
    <property type="entry name" value="HATPase_C_sf"/>
</dbReference>
<dbReference type="Gene3D" id="1.20.5.1930">
    <property type="match status" value="1"/>
</dbReference>
<dbReference type="AlphaFoldDB" id="A0A2G8TCR3"/>
<keyword evidence="8" id="KW-0902">Two-component regulatory system</keyword>
<evidence type="ECO:0000256" key="2">
    <source>
        <dbReference type="ARBA" id="ARBA00012438"/>
    </source>
</evidence>
<accession>A0A2G8TCR3</accession>
<dbReference type="Pfam" id="PF07730">
    <property type="entry name" value="HisKA_3"/>
    <property type="match status" value="1"/>
</dbReference>
<evidence type="ECO:0000256" key="7">
    <source>
        <dbReference type="ARBA" id="ARBA00022840"/>
    </source>
</evidence>
<dbReference type="Pfam" id="PF02518">
    <property type="entry name" value="HATPase_c"/>
    <property type="match status" value="1"/>
</dbReference>
<dbReference type="SUPFAM" id="SSF55874">
    <property type="entry name" value="ATPase domain of HSP90 chaperone/DNA topoisomerase II/histidine kinase"/>
    <property type="match status" value="1"/>
</dbReference>
<keyword evidence="12" id="KW-1185">Reference proteome</keyword>
<proteinExistence type="predicted"/>
<keyword evidence="5" id="KW-0547">Nucleotide-binding</keyword>
<dbReference type="Proteomes" id="UP000230390">
    <property type="component" value="Unassembled WGS sequence"/>
</dbReference>
<dbReference type="Gene3D" id="3.30.565.10">
    <property type="entry name" value="Histidine kinase-like ATPase, C-terminal domain"/>
    <property type="match status" value="1"/>
</dbReference>
<evidence type="ECO:0000256" key="6">
    <source>
        <dbReference type="ARBA" id="ARBA00022777"/>
    </source>
</evidence>
<evidence type="ECO:0000256" key="5">
    <source>
        <dbReference type="ARBA" id="ARBA00022741"/>
    </source>
</evidence>
<feature type="domain" description="Histidine kinase/HSP90-like ATPase" evidence="9">
    <location>
        <begin position="145"/>
        <end position="232"/>
    </location>
</feature>
<organism evidence="11 12">
    <name type="scientific">Massilia eurypsychrophila</name>
    <dbReference type="NCBI Taxonomy" id="1485217"/>
    <lineage>
        <taxon>Bacteria</taxon>
        <taxon>Pseudomonadati</taxon>
        <taxon>Pseudomonadota</taxon>
        <taxon>Betaproteobacteria</taxon>
        <taxon>Burkholderiales</taxon>
        <taxon>Oxalobacteraceae</taxon>
        <taxon>Telluria group</taxon>
        <taxon>Massilia</taxon>
    </lineage>
</organism>
<evidence type="ECO:0000256" key="4">
    <source>
        <dbReference type="ARBA" id="ARBA00022679"/>
    </source>
</evidence>
<dbReference type="CDD" id="cd16917">
    <property type="entry name" value="HATPase_UhpB-NarQ-NarX-like"/>
    <property type="match status" value="1"/>
</dbReference>
<dbReference type="EC" id="2.7.13.3" evidence="2"/>
<keyword evidence="6 11" id="KW-0418">Kinase</keyword>
<dbReference type="GO" id="GO:0046983">
    <property type="term" value="F:protein dimerization activity"/>
    <property type="evidence" value="ECO:0007669"/>
    <property type="project" value="InterPro"/>
</dbReference>
<comment type="caution">
    <text evidence="11">The sequence shown here is derived from an EMBL/GenBank/DDBJ whole genome shotgun (WGS) entry which is preliminary data.</text>
</comment>